<evidence type="ECO:0000313" key="2">
    <source>
        <dbReference type="Proteomes" id="UP001168821"/>
    </source>
</evidence>
<dbReference type="AlphaFoldDB" id="A0AA38I127"/>
<reference evidence="1" key="1">
    <citation type="journal article" date="2023" name="G3 (Bethesda)">
        <title>Whole genome assemblies of Zophobas morio and Tenebrio molitor.</title>
        <authorList>
            <person name="Kaur S."/>
            <person name="Stinson S.A."/>
            <person name="diCenzo G.C."/>
        </authorList>
    </citation>
    <scope>NUCLEOTIDE SEQUENCE</scope>
    <source>
        <strain evidence="1">QUZm001</strain>
    </source>
</reference>
<accession>A0AA38I127</accession>
<organism evidence="1 2">
    <name type="scientific">Zophobas morio</name>
    <dbReference type="NCBI Taxonomy" id="2755281"/>
    <lineage>
        <taxon>Eukaryota</taxon>
        <taxon>Metazoa</taxon>
        <taxon>Ecdysozoa</taxon>
        <taxon>Arthropoda</taxon>
        <taxon>Hexapoda</taxon>
        <taxon>Insecta</taxon>
        <taxon>Pterygota</taxon>
        <taxon>Neoptera</taxon>
        <taxon>Endopterygota</taxon>
        <taxon>Coleoptera</taxon>
        <taxon>Polyphaga</taxon>
        <taxon>Cucujiformia</taxon>
        <taxon>Tenebrionidae</taxon>
        <taxon>Zophobas</taxon>
    </lineage>
</organism>
<protein>
    <submittedName>
        <fullName evidence="1">Uncharacterized protein</fullName>
    </submittedName>
</protein>
<name>A0AA38I127_9CUCU</name>
<dbReference type="EMBL" id="JALNTZ010000007">
    <property type="protein sequence ID" value="KAJ3647012.1"/>
    <property type="molecule type" value="Genomic_DNA"/>
</dbReference>
<evidence type="ECO:0000313" key="1">
    <source>
        <dbReference type="EMBL" id="KAJ3647012.1"/>
    </source>
</evidence>
<keyword evidence="2" id="KW-1185">Reference proteome</keyword>
<gene>
    <name evidence="1" type="ORF">Zmor_024563</name>
</gene>
<sequence>MERCSSSSLTVSLINGHNCLINTVTILAPPPTPEKPGVPETFPQPEPMQTAKLSCILISINYGTNAISTNDATHHHQLIDDVMNAGETVEKRDERFMRGKRARLRGLRLEDGLIKVPLI</sequence>
<proteinExistence type="predicted"/>
<comment type="caution">
    <text evidence="1">The sequence shown here is derived from an EMBL/GenBank/DDBJ whole genome shotgun (WGS) entry which is preliminary data.</text>
</comment>
<dbReference type="Proteomes" id="UP001168821">
    <property type="component" value="Unassembled WGS sequence"/>
</dbReference>